<dbReference type="PANTHER" id="PTHR32468">
    <property type="entry name" value="CATION/H + ANTIPORTER"/>
    <property type="match status" value="1"/>
</dbReference>
<evidence type="ECO:0000256" key="2">
    <source>
        <dbReference type="ARBA" id="ARBA00022538"/>
    </source>
</evidence>
<dbReference type="InterPro" id="IPR050794">
    <property type="entry name" value="CPA2_transporter"/>
</dbReference>
<evidence type="ECO:0000256" key="1">
    <source>
        <dbReference type="ARBA" id="ARBA00022448"/>
    </source>
</evidence>
<evidence type="ECO:0000256" key="6">
    <source>
        <dbReference type="SAM" id="Phobius"/>
    </source>
</evidence>
<keyword evidence="1" id="KW-0813">Transport</keyword>
<protein>
    <submittedName>
        <fullName evidence="7">Uncharacterized protein</fullName>
    </submittedName>
</protein>
<dbReference type="EMBL" id="JAGGNH010000001">
    <property type="protein sequence ID" value="KAJ0986113.1"/>
    <property type="molecule type" value="Genomic_DNA"/>
</dbReference>
<keyword evidence="6" id="KW-0812">Transmembrane</keyword>
<gene>
    <name evidence="7" type="ORF">J5N97_004469</name>
</gene>
<dbReference type="GO" id="GO:0006885">
    <property type="term" value="P:regulation of pH"/>
    <property type="evidence" value="ECO:0007669"/>
    <property type="project" value="TreeGrafter"/>
</dbReference>
<reference evidence="7" key="1">
    <citation type="submission" date="2021-03" db="EMBL/GenBank/DDBJ databases">
        <authorList>
            <person name="Li Z."/>
            <person name="Yang C."/>
        </authorList>
    </citation>
    <scope>NUCLEOTIDE SEQUENCE</scope>
    <source>
        <strain evidence="7">Dzin_1.0</strain>
        <tissue evidence="7">Leaf</tissue>
    </source>
</reference>
<evidence type="ECO:0000256" key="3">
    <source>
        <dbReference type="ARBA" id="ARBA00022958"/>
    </source>
</evidence>
<organism evidence="7 8">
    <name type="scientific">Dioscorea zingiberensis</name>
    <dbReference type="NCBI Taxonomy" id="325984"/>
    <lineage>
        <taxon>Eukaryota</taxon>
        <taxon>Viridiplantae</taxon>
        <taxon>Streptophyta</taxon>
        <taxon>Embryophyta</taxon>
        <taxon>Tracheophyta</taxon>
        <taxon>Spermatophyta</taxon>
        <taxon>Magnoliopsida</taxon>
        <taxon>Liliopsida</taxon>
        <taxon>Dioscoreales</taxon>
        <taxon>Dioscoreaceae</taxon>
        <taxon>Dioscorea</taxon>
    </lineage>
</organism>
<proteinExistence type="predicted"/>
<evidence type="ECO:0000313" key="7">
    <source>
        <dbReference type="EMBL" id="KAJ0986113.1"/>
    </source>
</evidence>
<feature type="region of interest" description="Disordered" evidence="5">
    <location>
        <begin position="213"/>
        <end position="244"/>
    </location>
</feature>
<keyword evidence="2" id="KW-0633">Potassium transport</keyword>
<name>A0A9D5D6Q0_9LILI</name>
<dbReference type="OrthoDB" id="1889525at2759"/>
<feature type="compositionally biased region" description="Polar residues" evidence="5">
    <location>
        <begin position="123"/>
        <end position="134"/>
    </location>
</feature>
<dbReference type="GO" id="GO:0098662">
    <property type="term" value="P:inorganic cation transmembrane transport"/>
    <property type="evidence" value="ECO:0007669"/>
    <property type="project" value="TreeGrafter"/>
</dbReference>
<evidence type="ECO:0000256" key="5">
    <source>
        <dbReference type="SAM" id="MobiDB-lite"/>
    </source>
</evidence>
<keyword evidence="8" id="KW-1185">Reference proteome</keyword>
<keyword evidence="4" id="KW-0406">Ion transport</keyword>
<accession>A0A9D5D6Q0</accession>
<evidence type="ECO:0000256" key="4">
    <source>
        <dbReference type="ARBA" id="ARBA00023065"/>
    </source>
</evidence>
<dbReference type="AlphaFoldDB" id="A0A9D5D6Q0"/>
<reference evidence="7" key="2">
    <citation type="journal article" date="2022" name="Hortic Res">
        <title>The genome of Dioscorea zingiberensis sheds light on the biosynthesis, origin and evolution of the medicinally important diosgenin saponins.</title>
        <authorList>
            <person name="Li Y."/>
            <person name="Tan C."/>
            <person name="Li Z."/>
            <person name="Guo J."/>
            <person name="Li S."/>
            <person name="Chen X."/>
            <person name="Wang C."/>
            <person name="Dai X."/>
            <person name="Yang H."/>
            <person name="Song W."/>
            <person name="Hou L."/>
            <person name="Xu J."/>
            <person name="Tong Z."/>
            <person name="Xu A."/>
            <person name="Yuan X."/>
            <person name="Wang W."/>
            <person name="Yang Q."/>
            <person name="Chen L."/>
            <person name="Sun Z."/>
            <person name="Wang K."/>
            <person name="Pan B."/>
            <person name="Chen J."/>
            <person name="Bao Y."/>
            <person name="Liu F."/>
            <person name="Qi X."/>
            <person name="Gang D.R."/>
            <person name="Wen J."/>
            <person name="Li J."/>
        </authorList>
    </citation>
    <scope>NUCLEOTIDE SEQUENCE</scope>
    <source>
        <strain evidence="7">Dzin_1.0</strain>
    </source>
</reference>
<dbReference type="PANTHER" id="PTHR32468:SF164">
    <property type="entry name" value="OS05G0485000 PROTEIN"/>
    <property type="match status" value="1"/>
</dbReference>
<dbReference type="GO" id="GO:0006813">
    <property type="term" value="P:potassium ion transport"/>
    <property type="evidence" value="ECO:0007669"/>
    <property type="project" value="UniProtKB-KW"/>
</dbReference>
<feature type="compositionally biased region" description="Basic and acidic residues" evidence="5">
    <location>
        <begin position="213"/>
        <end position="235"/>
    </location>
</feature>
<sequence>MKLPTFIVAALNVPNCCCYHCDAESQQPIFPLLSFARSVNPFSRLDPNFGRNLFGRPIEFSSFPPHDAREIHVEFKDGNNESGSSRYRLVIEDVSGTVSVQGPGTHGDDDDDIPSAPARHGTSHSAVTNTSNDGSLGKHPQPSVSAPVDFVEYKMVGYPNQYFDVPNHPSGSHLFHVPFVRKILMFKATILNLLSLAALFFFKKHHCSRSIKSKTERDFSHDQGMDIPENKKDEDSHEDGEENDVVSVGKAVDCKIFFSQYSLLKLKILILALRFQLLKLGQGSCRNSWMLIQDLNFLSGEHSLEKPSLDYPNGVASLLLEAMYNPLGEKMAGERSVQSLRPHSELRMVACVHNERPIPFLINLMDTMCFVGHPMCVYVLHMTELSGRADSTLVAHKDRSGFVNMSQMNAILNVFIQWEKHNEGHLAVQPFTAKAPFKSMWR</sequence>
<keyword evidence="6" id="KW-0472">Membrane</keyword>
<keyword evidence="3" id="KW-0630">Potassium</keyword>
<feature type="transmembrane region" description="Helical" evidence="6">
    <location>
        <begin position="183"/>
        <end position="202"/>
    </location>
</feature>
<comment type="caution">
    <text evidence="7">The sequence shown here is derived from an EMBL/GenBank/DDBJ whole genome shotgun (WGS) entry which is preliminary data.</text>
</comment>
<dbReference type="Proteomes" id="UP001085076">
    <property type="component" value="Miscellaneous, Linkage group lg01"/>
</dbReference>
<feature type="region of interest" description="Disordered" evidence="5">
    <location>
        <begin position="98"/>
        <end position="143"/>
    </location>
</feature>
<keyword evidence="6" id="KW-1133">Transmembrane helix</keyword>
<evidence type="ECO:0000313" key="8">
    <source>
        <dbReference type="Proteomes" id="UP001085076"/>
    </source>
</evidence>
<dbReference type="GO" id="GO:0012505">
    <property type="term" value="C:endomembrane system"/>
    <property type="evidence" value="ECO:0007669"/>
    <property type="project" value="TreeGrafter"/>
</dbReference>